<dbReference type="AlphaFoldDB" id="A0AAP0RIG3"/>
<protein>
    <recommendedName>
        <fullName evidence="3">RWD domain-containing protein</fullName>
    </recommendedName>
</protein>
<evidence type="ECO:0000313" key="1">
    <source>
        <dbReference type="EMBL" id="KAK9277678.1"/>
    </source>
</evidence>
<sequence length="64" mass="7158">MAEEAQVLEEVEAVQAVYEEDCTVLDKFPPNIHVHIKPRSADRSSQQLSIASFDGTRIPLPHLT</sequence>
<dbReference type="Proteomes" id="UP001415857">
    <property type="component" value="Unassembled WGS sequence"/>
</dbReference>
<gene>
    <name evidence="1" type="ORF">L1049_007225</name>
</gene>
<proteinExistence type="predicted"/>
<dbReference type="Gene3D" id="3.10.110.10">
    <property type="entry name" value="Ubiquitin Conjugating Enzyme"/>
    <property type="match status" value="1"/>
</dbReference>
<organism evidence="1 2">
    <name type="scientific">Liquidambar formosana</name>
    <name type="common">Formosan gum</name>
    <dbReference type="NCBI Taxonomy" id="63359"/>
    <lineage>
        <taxon>Eukaryota</taxon>
        <taxon>Viridiplantae</taxon>
        <taxon>Streptophyta</taxon>
        <taxon>Embryophyta</taxon>
        <taxon>Tracheophyta</taxon>
        <taxon>Spermatophyta</taxon>
        <taxon>Magnoliopsida</taxon>
        <taxon>eudicotyledons</taxon>
        <taxon>Gunneridae</taxon>
        <taxon>Pentapetalae</taxon>
        <taxon>Saxifragales</taxon>
        <taxon>Altingiaceae</taxon>
        <taxon>Liquidambar</taxon>
    </lineage>
</organism>
<comment type="caution">
    <text evidence="1">The sequence shown here is derived from an EMBL/GenBank/DDBJ whole genome shotgun (WGS) entry which is preliminary data.</text>
</comment>
<dbReference type="InterPro" id="IPR016135">
    <property type="entry name" value="UBQ-conjugating_enzyme/RWD"/>
</dbReference>
<evidence type="ECO:0008006" key="3">
    <source>
        <dbReference type="Google" id="ProtNLM"/>
    </source>
</evidence>
<keyword evidence="2" id="KW-1185">Reference proteome</keyword>
<evidence type="ECO:0000313" key="2">
    <source>
        <dbReference type="Proteomes" id="UP001415857"/>
    </source>
</evidence>
<name>A0AAP0RIG3_LIQFO</name>
<dbReference type="EMBL" id="JBBPBK010000010">
    <property type="protein sequence ID" value="KAK9277678.1"/>
    <property type="molecule type" value="Genomic_DNA"/>
</dbReference>
<reference evidence="1 2" key="1">
    <citation type="journal article" date="2024" name="Plant J.">
        <title>Genome sequences and population genomics reveal climatic adaptation and genomic divergence between two closely related sweetgum species.</title>
        <authorList>
            <person name="Xu W.Q."/>
            <person name="Ren C.Q."/>
            <person name="Zhang X.Y."/>
            <person name="Comes H.P."/>
            <person name="Liu X.H."/>
            <person name="Li Y.G."/>
            <person name="Kettle C.J."/>
            <person name="Jalonen R."/>
            <person name="Gaisberger H."/>
            <person name="Ma Y.Z."/>
            <person name="Qiu Y.X."/>
        </authorList>
    </citation>
    <scope>NUCLEOTIDE SEQUENCE [LARGE SCALE GENOMIC DNA]</scope>
    <source>
        <strain evidence="1">Hangzhou</strain>
    </source>
</reference>
<accession>A0AAP0RIG3</accession>